<dbReference type="SUPFAM" id="SSF110997">
    <property type="entry name" value="Sporulation related repeat"/>
    <property type="match status" value="1"/>
</dbReference>
<dbReference type="GO" id="GO:0042834">
    <property type="term" value="F:peptidoglycan binding"/>
    <property type="evidence" value="ECO:0007669"/>
    <property type="project" value="InterPro"/>
</dbReference>
<dbReference type="Proteomes" id="UP001430701">
    <property type="component" value="Unassembled WGS sequence"/>
</dbReference>
<dbReference type="EMBL" id="JDSQ01000019">
    <property type="protein sequence ID" value="EWS77498.1"/>
    <property type="molecule type" value="Genomic_DNA"/>
</dbReference>
<name>Z9JHN3_9GAMM</name>
<dbReference type="GeneID" id="68900749"/>
<gene>
    <name evidence="1" type="ORF">AF72_10635</name>
    <name evidence="2" type="ORF">LPH55_10400</name>
</gene>
<dbReference type="Gene3D" id="3.30.70.1070">
    <property type="entry name" value="Sporulation related repeat"/>
    <property type="match status" value="1"/>
</dbReference>
<accession>Z9JHN3</accession>
<dbReference type="eggNOG" id="ENOG503300Q">
    <property type="taxonomic scope" value="Bacteria"/>
</dbReference>
<evidence type="ECO:0000313" key="4">
    <source>
        <dbReference type="Proteomes" id="UP001430701"/>
    </source>
</evidence>
<dbReference type="OrthoDB" id="5986009at2"/>
<dbReference type="KEGG" id="xtw:AB672_05555"/>
<sequence>MLVRALIVVLVVLNLGVALWWGSQPAPQVPVPVPTSSPVHVARLELLPMIPVAKQVPPSPATQKVLPHCYSVGSFASETEARAALIALGRDVDTGSIRALPSGESSSYRVVMSASDHAAAQVLAKRIVGAGFHDYYVLGNEVVLGRYRNREGAKRLRTELAAAGFQANLLSGDMSRWEIHLRSAIPFAALQVRLRGYRLGSLDCATLR</sequence>
<reference evidence="1 3" key="1">
    <citation type="journal article" date="2014" name="Genome Announc.">
        <title>Draft Genome Sequence of Xylella fastidiosa Pear Leaf Scorch Strain in Taiwan.</title>
        <authorList>
            <person name="Su C.C."/>
            <person name="Deng W.L."/>
            <person name="Jan F.J."/>
            <person name="Chang C.J."/>
            <person name="Huang H."/>
            <person name="Chen J."/>
        </authorList>
    </citation>
    <scope>NUCLEOTIDE SEQUENCE [LARGE SCALE GENOMIC DNA]</scope>
    <source>
        <strain evidence="1 3">PLS229</strain>
    </source>
</reference>
<keyword evidence="4" id="KW-1185">Reference proteome</keyword>
<dbReference type="RefSeq" id="WP_038272144.1">
    <property type="nucleotide sequence ID" value="NZ_CP053627.1"/>
</dbReference>
<evidence type="ECO:0000313" key="2">
    <source>
        <dbReference type="EMBL" id="MCD8473853.1"/>
    </source>
</evidence>
<dbReference type="EMBL" id="JAJPPU010000002">
    <property type="protein sequence ID" value="MCD8473853.1"/>
    <property type="molecule type" value="Genomic_DNA"/>
</dbReference>
<organism evidence="1 3">
    <name type="scientific">Xylella taiwanensis</name>
    <dbReference type="NCBI Taxonomy" id="1444770"/>
    <lineage>
        <taxon>Bacteria</taxon>
        <taxon>Pseudomonadati</taxon>
        <taxon>Pseudomonadota</taxon>
        <taxon>Gammaproteobacteria</taxon>
        <taxon>Lysobacterales</taxon>
        <taxon>Lysobacteraceae</taxon>
        <taxon>Xylella</taxon>
    </lineage>
</organism>
<dbReference type="AlphaFoldDB" id="Z9JHN3"/>
<reference evidence="2" key="2">
    <citation type="submission" date="2021-11" db="EMBL/GenBank/DDBJ databases">
        <title>Genome sequence of Xylella taiwanensis PLS432.</title>
        <authorList>
            <person name="Weng L.-W."/>
            <person name="Su C.-C."/>
            <person name="Tsai C.-W."/>
            <person name="Kuo C.-H."/>
        </authorList>
    </citation>
    <scope>NUCLEOTIDE SEQUENCE</scope>
    <source>
        <strain evidence="2">PLS432</strain>
    </source>
</reference>
<dbReference type="Proteomes" id="UP000020406">
    <property type="component" value="Unassembled WGS sequence"/>
</dbReference>
<dbReference type="STRING" id="1444770.AF72_10635"/>
<protein>
    <submittedName>
        <fullName evidence="2">SPOR domain-containing protein</fullName>
    </submittedName>
    <submittedName>
        <fullName evidence="1">Sporulation protein</fullName>
    </submittedName>
</protein>
<proteinExistence type="predicted"/>
<evidence type="ECO:0000313" key="3">
    <source>
        <dbReference type="Proteomes" id="UP000020406"/>
    </source>
</evidence>
<comment type="caution">
    <text evidence="1">The sequence shown here is derived from an EMBL/GenBank/DDBJ whole genome shotgun (WGS) entry which is preliminary data.</text>
</comment>
<dbReference type="InterPro" id="IPR036680">
    <property type="entry name" value="SPOR-like_sf"/>
</dbReference>
<dbReference type="PATRIC" id="fig|1444770.3.peg.2519"/>
<evidence type="ECO:0000313" key="1">
    <source>
        <dbReference type="EMBL" id="EWS77498.1"/>
    </source>
</evidence>